<evidence type="ECO:0000256" key="1">
    <source>
        <dbReference type="ARBA" id="ARBA00023002"/>
    </source>
</evidence>
<feature type="signal peptide" evidence="6">
    <location>
        <begin position="1"/>
        <end position="18"/>
    </location>
</feature>
<gene>
    <name evidence="4 8" type="primary">msrA</name>
    <name evidence="8" type="ORF">IFJ75_18365</name>
</gene>
<dbReference type="RefSeq" id="WP_207870179.1">
    <property type="nucleotide sequence ID" value="NZ_CP062222.1"/>
</dbReference>
<keyword evidence="1 4" id="KW-0560">Oxidoreductase</keyword>
<feature type="chain" id="PRO_5037823228" description="Peptide methionine sulfoxide reductase MsrA" evidence="6">
    <location>
        <begin position="19"/>
        <end position="225"/>
    </location>
</feature>
<evidence type="ECO:0000256" key="5">
    <source>
        <dbReference type="SAM" id="MobiDB-lite"/>
    </source>
</evidence>
<evidence type="ECO:0000313" key="8">
    <source>
        <dbReference type="EMBL" id="QTC91141.1"/>
    </source>
</evidence>
<dbReference type="PANTHER" id="PTHR43774">
    <property type="entry name" value="PEPTIDE METHIONINE SULFOXIDE REDUCTASE"/>
    <property type="match status" value="1"/>
</dbReference>
<proteinExistence type="inferred from homology"/>
<comment type="function">
    <text evidence="4">Has an important function as a repair enzyme for proteins that have been inactivated by oxidation. Catalyzes the reversible oxidation-reduction of methionine sulfoxide in proteins to methionine.</text>
</comment>
<keyword evidence="9" id="KW-1185">Reference proteome</keyword>
<dbReference type="PANTHER" id="PTHR43774:SF1">
    <property type="entry name" value="PEPTIDE METHIONINE SULFOXIDE REDUCTASE MSRA 2"/>
    <property type="match status" value="1"/>
</dbReference>
<dbReference type="NCBIfam" id="TIGR00401">
    <property type="entry name" value="msrA"/>
    <property type="match status" value="1"/>
</dbReference>
<evidence type="ECO:0000313" key="9">
    <source>
        <dbReference type="Proteomes" id="UP000663918"/>
    </source>
</evidence>
<comment type="catalytic activity">
    <reaction evidence="2 4">
        <text>L-methionyl-[protein] + [thioredoxin]-disulfide + H2O = L-methionyl-(S)-S-oxide-[protein] + [thioredoxin]-dithiol</text>
        <dbReference type="Rhea" id="RHEA:14217"/>
        <dbReference type="Rhea" id="RHEA-COMP:10698"/>
        <dbReference type="Rhea" id="RHEA-COMP:10700"/>
        <dbReference type="Rhea" id="RHEA-COMP:12313"/>
        <dbReference type="Rhea" id="RHEA-COMP:12315"/>
        <dbReference type="ChEBI" id="CHEBI:15377"/>
        <dbReference type="ChEBI" id="CHEBI:16044"/>
        <dbReference type="ChEBI" id="CHEBI:29950"/>
        <dbReference type="ChEBI" id="CHEBI:44120"/>
        <dbReference type="ChEBI" id="CHEBI:50058"/>
        <dbReference type="EC" id="1.8.4.11"/>
    </reaction>
</comment>
<feature type="active site" evidence="4">
    <location>
        <position position="66"/>
    </location>
</feature>
<dbReference type="AlphaFoldDB" id="A0A975C009"/>
<dbReference type="EMBL" id="CP062222">
    <property type="protein sequence ID" value="QTC91141.1"/>
    <property type="molecule type" value="Genomic_DNA"/>
</dbReference>
<protein>
    <recommendedName>
        <fullName evidence="4">Peptide methionine sulfoxide reductase MsrA</fullName>
        <shortName evidence="4">Protein-methionine-S-oxide reductase</shortName>
        <ecNumber evidence="4">1.8.4.11</ecNumber>
    </recommendedName>
    <alternativeName>
        <fullName evidence="4">Peptide-methionine (S)-S-oxide reductase</fullName>
        <shortName evidence="4">Peptide Met(O) reductase</shortName>
    </alternativeName>
</protein>
<feature type="compositionally biased region" description="Low complexity" evidence="5">
    <location>
        <begin position="32"/>
        <end position="51"/>
    </location>
</feature>
<reference evidence="8" key="1">
    <citation type="submission" date="2020-09" db="EMBL/GenBank/DDBJ databases">
        <title>Brevundimonas sp. LVF2 isolated from a puddle in Goettingen, Germany.</title>
        <authorList>
            <person name="Friedrich I."/>
            <person name="Klassen A."/>
            <person name="Hannes N."/>
            <person name="Schneider D."/>
            <person name="Hertel R."/>
            <person name="Daniel R."/>
        </authorList>
    </citation>
    <scope>NUCLEOTIDE SEQUENCE</scope>
    <source>
        <strain evidence="8">LVF2</strain>
    </source>
</reference>
<sequence length="225" mass="24105">MSAIRPKLILRPRLIAVAAILTAAACSQSEAPASAQTTPAQTTPAQTTPAQRDTGRREVAVFAGGCFWSVESNMEHIPGVVSAVSGYAGGTSPRPTYEAVEAGNGYVEAVQVTFDPGRISYRQLVDRFWRTIDPTDARGQFCDTGPAYGTAVFATSAQKPAAEASRQAAMAVIGARRFTTPVRDAGRFWPAEAYHQDFARLNPARYAGYSRFCGRAARLRAVWGA</sequence>
<accession>A0A975C009</accession>
<feature type="region of interest" description="Disordered" evidence="5">
    <location>
        <begin position="32"/>
        <end position="55"/>
    </location>
</feature>
<evidence type="ECO:0000256" key="3">
    <source>
        <dbReference type="ARBA" id="ARBA00048782"/>
    </source>
</evidence>
<feature type="domain" description="Peptide methionine sulphoxide reductase MsrA" evidence="7">
    <location>
        <begin position="60"/>
        <end position="207"/>
    </location>
</feature>
<dbReference type="PROSITE" id="PS51257">
    <property type="entry name" value="PROKAR_LIPOPROTEIN"/>
    <property type="match status" value="1"/>
</dbReference>
<comment type="catalytic activity">
    <reaction evidence="3 4">
        <text>[thioredoxin]-disulfide + L-methionine + H2O = L-methionine (S)-S-oxide + [thioredoxin]-dithiol</text>
        <dbReference type="Rhea" id="RHEA:19993"/>
        <dbReference type="Rhea" id="RHEA-COMP:10698"/>
        <dbReference type="Rhea" id="RHEA-COMP:10700"/>
        <dbReference type="ChEBI" id="CHEBI:15377"/>
        <dbReference type="ChEBI" id="CHEBI:29950"/>
        <dbReference type="ChEBI" id="CHEBI:50058"/>
        <dbReference type="ChEBI" id="CHEBI:57844"/>
        <dbReference type="ChEBI" id="CHEBI:58772"/>
        <dbReference type="EC" id="1.8.4.11"/>
    </reaction>
</comment>
<evidence type="ECO:0000256" key="6">
    <source>
        <dbReference type="SAM" id="SignalP"/>
    </source>
</evidence>
<evidence type="ECO:0000256" key="2">
    <source>
        <dbReference type="ARBA" id="ARBA00047806"/>
    </source>
</evidence>
<comment type="similarity">
    <text evidence="4">Belongs to the MsrA Met sulfoxide reductase family.</text>
</comment>
<organism evidence="8 9">
    <name type="scientific">Brevundimonas goettingensis</name>
    <dbReference type="NCBI Taxonomy" id="2774190"/>
    <lineage>
        <taxon>Bacteria</taxon>
        <taxon>Pseudomonadati</taxon>
        <taxon>Pseudomonadota</taxon>
        <taxon>Alphaproteobacteria</taxon>
        <taxon>Caulobacterales</taxon>
        <taxon>Caulobacteraceae</taxon>
        <taxon>Brevundimonas</taxon>
    </lineage>
</organism>
<dbReference type="Gene3D" id="3.30.1060.10">
    <property type="entry name" value="Peptide methionine sulphoxide reductase MsrA"/>
    <property type="match status" value="1"/>
</dbReference>
<evidence type="ECO:0000256" key="4">
    <source>
        <dbReference type="HAMAP-Rule" id="MF_01401"/>
    </source>
</evidence>
<keyword evidence="6" id="KW-0732">Signal</keyword>
<dbReference type="HAMAP" id="MF_01401">
    <property type="entry name" value="MsrA"/>
    <property type="match status" value="1"/>
</dbReference>
<dbReference type="InterPro" id="IPR002569">
    <property type="entry name" value="Met_Sox_Rdtase_MsrA_dom"/>
</dbReference>
<dbReference type="KEGG" id="bgoe:IFJ75_18365"/>
<dbReference type="InterPro" id="IPR036509">
    <property type="entry name" value="Met_Sox_Rdtase_MsrA_sf"/>
</dbReference>
<dbReference type="EC" id="1.8.4.11" evidence="4"/>
<name>A0A975C009_9CAUL</name>
<dbReference type="GO" id="GO:0008113">
    <property type="term" value="F:peptide-methionine (S)-S-oxide reductase activity"/>
    <property type="evidence" value="ECO:0007669"/>
    <property type="project" value="UniProtKB-UniRule"/>
</dbReference>
<dbReference type="Pfam" id="PF01625">
    <property type="entry name" value="PMSR"/>
    <property type="match status" value="1"/>
</dbReference>
<dbReference type="Proteomes" id="UP000663918">
    <property type="component" value="Chromosome"/>
</dbReference>
<dbReference type="SUPFAM" id="SSF55068">
    <property type="entry name" value="Peptide methionine sulfoxide reductase"/>
    <property type="match status" value="1"/>
</dbReference>
<evidence type="ECO:0000259" key="7">
    <source>
        <dbReference type="Pfam" id="PF01625"/>
    </source>
</evidence>